<dbReference type="AlphaFoldDB" id="A0A845MB42"/>
<sequence>MVPAILGAAAPIALAGKALNTISTIASNAQERSFQSSVDKLSAQLEELGIQGDGAGRAISGAAKTLELHDGAPLPPPPPVSQGPIAPSVEGIHRLYHEMRSLR</sequence>
<protein>
    <submittedName>
        <fullName evidence="1">Uncharacterized protein</fullName>
    </submittedName>
</protein>
<dbReference type="Proteomes" id="UP000467322">
    <property type="component" value="Unassembled WGS sequence"/>
</dbReference>
<name>A0A845MB42_9RHOB</name>
<comment type="caution">
    <text evidence="1">The sequence shown here is derived from an EMBL/GenBank/DDBJ whole genome shotgun (WGS) entry which is preliminary data.</text>
</comment>
<reference evidence="1 2" key="1">
    <citation type="submission" date="2019-12" db="EMBL/GenBank/DDBJ databases">
        <title>Maritimibacter sp. nov. sp. isolated from sea sand.</title>
        <authorList>
            <person name="Kim J."/>
            <person name="Jeong S.E."/>
            <person name="Jung H.S."/>
            <person name="Jeon C.O."/>
        </authorList>
    </citation>
    <scope>NUCLEOTIDE SEQUENCE [LARGE SCALE GENOMIC DNA]</scope>
    <source>
        <strain evidence="1 2">DP07</strain>
    </source>
</reference>
<dbReference type="RefSeq" id="WP_161352836.1">
    <property type="nucleotide sequence ID" value="NZ_WTUX01000019.1"/>
</dbReference>
<evidence type="ECO:0000313" key="2">
    <source>
        <dbReference type="Proteomes" id="UP000467322"/>
    </source>
</evidence>
<organism evidence="1 2">
    <name type="scientific">Maritimibacter harenae</name>
    <dbReference type="NCBI Taxonomy" id="2606218"/>
    <lineage>
        <taxon>Bacteria</taxon>
        <taxon>Pseudomonadati</taxon>
        <taxon>Pseudomonadota</taxon>
        <taxon>Alphaproteobacteria</taxon>
        <taxon>Rhodobacterales</taxon>
        <taxon>Roseobacteraceae</taxon>
        <taxon>Maritimibacter</taxon>
    </lineage>
</organism>
<dbReference type="EMBL" id="WTUX01000019">
    <property type="protein sequence ID" value="MZR14734.1"/>
    <property type="molecule type" value="Genomic_DNA"/>
</dbReference>
<accession>A0A845MB42</accession>
<gene>
    <name evidence="1" type="ORF">GQE99_17065</name>
</gene>
<proteinExistence type="predicted"/>
<keyword evidence="2" id="KW-1185">Reference proteome</keyword>
<evidence type="ECO:0000313" key="1">
    <source>
        <dbReference type="EMBL" id="MZR14734.1"/>
    </source>
</evidence>